<feature type="transmembrane region" description="Helical" evidence="1">
    <location>
        <begin position="12"/>
        <end position="44"/>
    </location>
</feature>
<comment type="caution">
    <text evidence="3">The sequence shown here is derived from an EMBL/GenBank/DDBJ whole genome shotgun (WGS) entry which is preliminary data.</text>
</comment>
<keyword evidence="1" id="KW-0812">Transmembrane</keyword>
<evidence type="ECO:0000256" key="1">
    <source>
        <dbReference type="SAM" id="Phobius"/>
    </source>
</evidence>
<dbReference type="CDD" id="cd03509">
    <property type="entry name" value="DesA_FADS-like"/>
    <property type="match status" value="1"/>
</dbReference>
<sequence length="310" mass="35260">MLQPKVCEWPTLALIVVVYGIWLAVLSLETGLGLAVSLAITAIMVTLHSSLQHEVLHGHPTRNAWINEALVYLPLGVFVPYRRFKALHLRHHNNDRLTDPYDDPESFYYAWSDWQGLPKPLRWILSVNNTLLGRLTIGPLVSMVGFWGAEARGLLANDPGVRNAWGHHAAGLALVIFLVTQVGGLDFWVYALVVAYPAMSLLMLRTFAEHRAHETPEGRSVIVEFCPVFSLLFLNNNLHVVHHAHPRVSWYQLPTLYRSRRKEWQKRNDGYVYPSYLALMLQYFLTPKEPVPHPLVGVRHADSKAMNRDA</sequence>
<dbReference type="AlphaFoldDB" id="A0A944CER3"/>
<reference evidence="3" key="2">
    <citation type="journal article" date="2021" name="Microorganisms">
        <title>Bacterial Dimethylsulfoniopropionate Biosynthesis in the East China Sea.</title>
        <authorList>
            <person name="Liu J."/>
            <person name="Zhang Y."/>
            <person name="Liu J."/>
            <person name="Zhong H."/>
            <person name="Williams B.T."/>
            <person name="Zheng Y."/>
            <person name="Curson A.R.J."/>
            <person name="Sun C."/>
            <person name="Sun H."/>
            <person name="Song D."/>
            <person name="Wagner Mackenzie B."/>
            <person name="Bermejo Martinez A."/>
            <person name="Todd J.D."/>
            <person name="Zhang X.H."/>
        </authorList>
    </citation>
    <scope>NUCLEOTIDE SEQUENCE</scope>
    <source>
        <strain evidence="3">AESS21</strain>
    </source>
</reference>
<dbReference type="InterPro" id="IPR005804">
    <property type="entry name" value="FA_desaturase_dom"/>
</dbReference>
<accession>A0A944CER3</accession>
<dbReference type="EMBL" id="QTKU01000002">
    <property type="protein sequence ID" value="MBS8260881.1"/>
    <property type="molecule type" value="Genomic_DNA"/>
</dbReference>
<evidence type="ECO:0000259" key="2">
    <source>
        <dbReference type="Pfam" id="PF00487"/>
    </source>
</evidence>
<keyword evidence="1" id="KW-0472">Membrane</keyword>
<name>A0A944CER3_9HYPH</name>
<feature type="domain" description="Fatty acid desaturase" evidence="2">
    <location>
        <begin position="35"/>
        <end position="272"/>
    </location>
</feature>
<dbReference type="Pfam" id="PF00487">
    <property type="entry name" value="FA_desaturase"/>
    <property type="match status" value="1"/>
</dbReference>
<feature type="transmembrane region" description="Helical" evidence="1">
    <location>
        <begin position="64"/>
        <end position="81"/>
    </location>
</feature>
<evidence type="ECO:0000313" key="4">
    <source>
        <dbReference type="Proteomes" id="UP000705379"/>
    </source>
</evidence>
<protein>
    <submittedName>
        <fullName evidence="3">Fatty acid desaturase</fullName>
    </submittedName>
</protein>
<dbReference type="GO" id="GO:0006629">
    <property type="term" value="P:lipid metabolic process"/>
    <property type="evidence" value="ECO:0007669"/>
    <property type="project" value="InterPro"/>
</dbReference>
<keyword evidence="1" id="KW-1133">Transmembrane helix</keyword>
<gene>
    <name evidence="3" type="ORF">DYI23_11670</name>
</gene>
<dbReference type="RefSeq" id="WP_213216330.1">
    <property type="nucleotide sequence ID" value="NZ_QTKU01000002.1"/>
</dbReference>
<feature type="transmembrane region" description="Helical" evidence="1">
    <location>
        <begin position="169"/>
        <end position="196"/>
    </location>
</feature>
<evidence type="ECO:0000313" key="3">
    <source>
        <dbReference type="EMBL" id="MBS8260881.1"/>
    </source>
</evidence>
<proteinExistence type="predicted"/>
<dbReference type="Proteomes" id="UP000705379">
    <property type="component" value="Unassembled WGS sequence"/>
</dbReference>
<reference evidence="3" key="1">
    <citation type="submission" date="2018-08" db="EMBL/GenBank/DDBJ databases">
        <authorList>
            <person name="Jin W."/>
            <person name="Wang H."/>
            <person name="Yang Y."/>
            <person name="Li M."/>
            <person name="Liu J."/>
        </authorList>
    </citation>
    <scope>NUCLEOTIDE SEQUENCE</scope>
    <source>
        <strain evidence="3">AESS21</strain>
    </source>
</reference>
<organism evidence="3 4">
    <name type="scientific">Roseibium polysiphoniae</name>
    <dbReference type="NCBI Taxonomy" id="2571221"/>
    <lineage>
        <taxon>Bacteria</taxon>
        <taxon>Pseudomonadati</taxon>
        <taxon>Pseudomonadota</taxon>
        <taxon>Alphaproteobacteria</taxon>
        <taxon>Hyphomicrobiales</taxon>
        <taxon>Stappiaceae</taxon>
        <taxon>Roseibium</taxon>
    </lineage>
</organism>